<accession>A0ABW9SS88</accession>
<sequence>MSETLIKAALSHIPPEIRCALDYETLAPQFIAAPTLAYIAGGSGHDQTVAANRAAYARWAITPRLLSDVSAGHTAITLAGMAMAHPLMLGPVAFHNLVHPGGEHETVRGAAALDCPIIASTQSSCTLEQLARSAGPQRWFQMYLQPQRADTLDLLRRAEAAGYSAIVLTLDAPIQVASLRTLAAQFQLPAHCVPVNLAGYTPAQQSAVAPGASRILQGVMAAAPNWDELRWLLTQTRLPVWAKGVMHGDDALALQAAGVAGIIVSNHGGRSLDGAPATLDVLPAIRAAVGKDLPIVFDGGVRSGADVFKALALGANAVAIGRLQLYALAVAGALGVAHMLKLLREELEICMALAGCAHIDHIRATALFHQRDHHVNHD</sequence>
<proteinExistence type="inferred from homology"/>
<dbReference type="Pfam" id="PF01070">
    <property type="entry name" value="FMN_dh"/>
    <property type="match status" value="1"/>
</dbReference>
<dbReference type="InterPro" id="IPR013785">
    <property type="entry name" value="Aldolase_TIM"/>
</dbReference>
<reference evidence="7 8" key="1">
    <citation type="submission" date="2019-11" db="EMBL/GenBank/DDBJ databases">
        <title>Type strains purchased from KCTC, JCM and DSMZ.</title>
        <authorList>
            <person name="Lu H."/>
        </authorList>
    </citation>
    <scope>NUCLEOTIDE SEQUENCE [LARGE SCALE GENOMIC DNA]</scope>
    <source>
        <strain evidence="7 8">DSM 103461</strain>
    </source>
</reference>
<keyword evidence="4" id="KW-0560">Oxidoreductase</keyword>
<comment type="cofactor">
    <cofactor evidence="1">
        <name>FMN</name>
        <dbReference type="ChEBI" id="CHEBI:58210"/>
    </cofactor>
</comment>
<keyword evidence="8" id="KW-1185">Reference proteome</keyword>
<evidence type="ECO:0000256" key="3">
    <source>
        <dbReference type="ARBA" id="ARBA00022643"/>
    </source>
</evidence>
<evidence type="ECO:0000313" key="8">
    <source>
        <dbReference type="Proteomes" id="UP000735592"/>
    </source>
</evidence>
<dbReference type="PIRSF" id="PIRSF000138">
    <property type="entry name" value="Al-hdrx_acd_dh"/>
    <property type="match status" value="1"/>
</dbReference>
<dbReference type="InterPro" id="IPR037396">
    <property type="entry name" value="FMN_HAD"/>
</dbReference>
<name>A0ABW9SS88_9BURK</name>
<evidence type="ECO:0000256" key="4">
    <source>
        <dbReference type="ARBA" id="ARBA00023002"/>
    </source>
</evidence>
<comment type="caution">
    <text evidence="7">The sequence shown here is derived from an EMBL/GenBank/DDBJ whole genome shotgun (WGS) entry which is preliminary data.</text>
</comment>
<dbReference type="CDD" id="cd02809">
    <property type="entry name" value="alpha_hydroxyacid_oxid_FMN"/>
    <property type="match status" value="1"/>
</dbReference>
<keyword evidence="2" id="KW-0285">Flavoprotein</keyword>
<evidence type="ECO:0000259" key="6">
    <source>
        <dbReference type="PROSITE" id="PS51349"/>
    </source>
</evidence>
<dbReference type="Gene3D" id="3.20.20.70">
    <property type="entry name" value="Aldolase class I"/>
    <property type="match status" value="1"/>
</dbReference>
<protein>
    <submittedName>
        <fullName evidence="7">Alpha-hydroxy-acid oxidizing protein</fullName>
    </submittedName>
</protein>
<dbReference type="InterPro" id="IPR000262">
    <property type="entry name" value="FMN-dep_DH"/>
</dbReference>
<dbReference type="RefSeq" id="WP_155434978.1">
    <property type="nucleotide sequence ID" value="NZ_JBHLXK010000005.1"/>
</dbReference>
<evidence type="ECO:0000256" key="1">
    <source>
        <dbReference type="ARBA" id="ARBA00001917"/>
    </source>
</evidence>
<dbReference type="PROSITE" id="PS51349">
    <property type="entry name" value="FMN_HYDROXY_ACID_DH_2"/>
    <property type="match status" value="1"/>
</dbReference>
<dbReference type="PANTHER" id="PTHR10578">
    <property type="entry name" value="S -2-HYDROXY-ACID OXIDASE-RELATED"/>
    <property type="match status" value="1"/>
</dbReference>
<dbReference type="EMBL" id="WNKW01000003">
    <property type="protein sequence ID" value="MTW33597.1"/>
    <property type="molecule type" value="Genomic_DNA"/>
</dbReference>
<feature type="domain" description="FMN hydroxy acid dehydrogenase" evidence="6">
    <location>
        <begin position="12"/>
        <end position="372"/>
    </location>
</feature>
<gene>
    <name evidence="7" type="ORF">GM655_12255</name>
</gene>
<keyword evidence="3" id="KW-0288">FMN</keyword>
<dbReference type="InterPro" id="IPR012133">
    <property type="entry name" value="Alpha-hydoxy_acid_DH_FMN"/>
</dbReference>
<dbReference type="SUPFAM" id="SSF51395">
    <property type="entry name" value="FMN-linked oxidoreductases"/>
    <property type="match status" value="1"/>
</dbReference>
<organism evidence="7 8">
    <name type="scientific">Pseudoduganella danionis</name>
    <dbReference type="NCBI Taxonomy" id="1890295"/>
    <lineage>
        <taxon>Bacteria</taxon>
        <taxon>Pseudomonadati</taxon>
        <taxon>Pseudomonadota</taxon>
        <taxon>Betaproteobacteria</taxon>
        <taxon>Burkholderiales</taxon>
        <taxon>Oxalobacteraceae</taxon>
        <taxon>Telluria group</taxon>
        <taxon>Pseudoduganella</taxon>
    </lineage>
</organism>
<evidence type="ECO:0000313" key="7">
    <source>
        <dbReference type="EMBL" id="MTW33597.1"/>
    </source>
</evidence>
<evidence type="ECO:0000256" key="2">
    <source>
        <dbReference type="ARBA" id="ARBA00022630"/>
    </source>
</evidence>
<evidence type="ECO:0000256" key="5">
    <source>
        <dbReference type="ARBA" id="ARBA00024042"/>
    </source>
</evidence>
<dbReference type="PANTHER" id="PTHR10578:SF107">
    <property type="entry name" value="2-HYDROXYACID OXIDASE 1"/>
    <property type="match status" value="1"/>
</dbReference>
<comment type="similarity">
    <text evidence="5">Belongs to the FMN-dependent alpha-hydroxy acid dehydrogenase family.</text>
</comment>
<dbReference type="Proteomes" id="UP000735592">
    <property type="component" value="Unassembled WGS sequence"/>
</dbReference>